<organism evidence="4 5">
    <name type="scientific">Mya arenaria</name>
    <name type="common">Soft-shell clam</name>
    <dbReference type="NCBI Taxonomy" id="6604"/>
    <lineage>
        <taxon>Eukaryota</taxon>
        <taxon>Metazoa</taxon>
        <taxon>Spiralia</taxon>
        <taxon>Lophotrochozoa</taxon>
        <taxon>Mollusca</taxon>
        <taxon>Bivalvia</taxon>
        <taxon>Autobranchia</taxon>
        <taxon>Heteroconchia</taxon>
        <taxon>Euheterodonta</taxon>
        <taxon>Imparidentia</taxon>
        <taxon>Neoheterodontei</taxon>
        <taxon>Myida</taxon>
        <taxon>Myoidea</taxon>
        <taxon>Myidae</taxon>
        <taxon>Mya</taxon>
    </lineage>
</organism>
<dbReference type="Gene3D" id="3.40.250.10">
    <property type="entry name" value="Rhodanese-like domain"/>
    <property type="match status" value="1"/>
</dbReference>
<evidence type="ECO:0000256" key="1">
    <source>
        <dbReference type="ARBA" id="ARBA00022679"/>
    </source>
</evidence>
<dbReference type="CDD" id="cd01448">
    <property type="entry name" value="TST_Repeat_1"/>
    <property type="match status" value="1"/>
</dbReference>
<feature type="domain" description="Rhodanese" evidence="3">
    <location>
        <begin position="25"/>
        <end position="142"/>
    </location>
</feature>
<dbReference type="Proteomes" id="UP001164746">
    <property type="component" value="Chromosome 11"/>
</dbReference>
<keyword evidence="1" id="KW-0808">Transferase</keyword>
<dbReference type="InterPro" id="IPR001763">
    <property type="entry name" value="Rhodanese-like_dom"/>
</dbReference>
<dbReference type="PANTHER" id="PTHR11364">
    <property type="entry name" value="THIOSULFATE SULFERTANSFERASE"/>
    <property type="match status" value="1"/>
</dbReference>
<dbReference type="Pfam" id="PF00581">
    <property type="entry name" value="Rhodanese"/>
    <property type="match status" value="1"/>
</dbReference>
<sequence>MVLSRIWTVVSTNWLREQIGSQLKASKKLRILDTTFAYDRDVDTYKEGYQLGHIPQSVHFNIFKCTQSTPEIPVNLPEINCFTDYVQGLGIWPDTHVIAYDRSLPQAAYRTWWMLRLYGHRNVSVLDGGLRKWLEDGYDVTTDEPEIERSDFVAKLDKNLLRSYDDVIRNFETRREQIVDARGEQSKNVTDGILV</sequence>
<keyword evidence="2" id="KW-0677">Repeat</keyword>
<evidence type="ECO:0000313" key="4">
    <source>
        <dbReference type="EMBL" id="WAR19565.1"/>
    </source>
</evidence>
<proteinExistence type="predicted"/>
<reference evidence="4" key="1">
    <citation type="submission" date="2022-11" db="EMBL/GenBank/DDBJ databases">
        <title>Centuries of genome instability and evolution in soft-shell clam transmissible cancer (bioRxiv).</title>
        <authorList>
            <person name="Hart S.F.M."/>
            <person name="Yonemitsu M.A."/>
            <person name="Giersch R.M."/>
            <person name="Beal B.F."/>
            <person name="Arriagada G."/>
            <person name="Davis B.W."/>
            <person name="Ostrander E.A."/>
            <person name="Goff S.P."/>
            <person name="Metzger M.J."/>
        </authorList>
    </citation>
    <scope>NUCLEOTIDE SEQUENCE</scope>
    <source>
        <strain evidence="4">MELC-2E11</strain>
        <tissue evidence="4">Siphon/mantle</tissue>
    </source>
</reference>
<evidence type="ECO:0000259" key="3">
    <source>
        <dbReference type="PROSITE" id="PS50206"/>
    </source>
</evidence>
<evidence type="ECO:0000313" key="5">
    <source>
        <dbReference type="Proteomes" id="UP001164746"/>
    </source>
</evidence>
<protein>
    <submittedName>
        <fullName evidence="4">THTR-like protein</fullName>
    </submittedName>
</protein>
<dbReference type="SMART" id="SM00450">
    <property type="entry name" value="RHOD"/>
    <property type="match status" value="1"/>
</dbReference>
<evidence type="ECO:0000256" key="2">
    <source>
        <dbReference type="ARBA" id="ARBA00022737"/>
    </source>
</evidence>
<gene>
    <name evidence="4" type="ORF">MAR_001403</name>
</gene>
<dbReference type="EMBL" id="CP111022">
    <property type="protein sequence ID" value="WAR19565.1"/>
    <property type="molecule type" value="Genomic_DNA"/>
</dbReference>
<keyword evidence="5" id="KW-1185">Reference proteome</keyword>
<dbReference type="PROSITE" id="PS50206">
    <property type="entry name" value="RHODANESE_3"/>
    <property type="match status" value="1"/>
</dbReference>
<dbReference type="SUPFAM" id="SSF52821">
    <property type="entry name" value="Rhodanese/Cell cycle control phosphatase"/>
    <property type="match status" value="1"/>
</dbReference>
<dbReference type="InterPro" id="IPR036873">
    <property type="entry name" value="Rhodanese-like_dom_sf"/>
</dbReference>
<dbReference type="InterPro" id="IPR045078">
    <property type="entry name" value="TST/MPST-like"/>
</dbReference>
<accession>A0ABY7FBL4</accession>
<name>A0ABY7FBL4_MYAAR</name>
<dbReference type="PANTHER" id="PTHR11364:SF27">
    <property type="entry name" value="SULFURTRANSFERASE"/>
    <property type="match status" value="1"/>
</dbReference>